<feature type="region of interest" description="Disordered" evidence="1">
    <location>
        <begin position="324"/>
        <end position="348"/>
    </location>
</feature>
<dbReference type="RefSeq" id="WP_267768720.1">
    <property type="nucleotide sequence ID" value="NZ_JAPNKE010000002.1"/>
</dbReference>
<dbReference type="Proteomes" id="UP001150924">
    <property type="component" value="Unassembled WGS sequence"/>
</dbReference>
<gene>
    <name evidence="3" type="ORF">OV079_13200</name>
</gene>
<keyword evidence="4" id="KW-1185">Reference proteome</keyword>
<comment type="caution">
    <text evidence="3">The sequence shown here is derived from an EMBL/GenBank/DDBJ whole genome shotgun (WGS) entry which is preliminary data.</text>
</comment>
<feature type="chain" id="PRO_5040753281" evidence="2">
    <location>
        <begin position="27"/>
        <end position="379"/>
    </location>
</feature>
<evidence type="ECO:0000256" key="1">
    <source>
        <dbReference type="SAM" id="MobiDB-lite"/>
    </source>
</evidence>
<proteinExistence type="predicted"/>
<feature type="compositionally biased region" description="Low complexity" evidence="1">
    <location>
        <begin position="35"/>
        <end position="55"/>
    </location>
</feature>
<name>A0A9X3EMM3_9BACT</name>
<evidence type="ECO:0000313" key="3">
    <source>
        <dbReference type="EMBL" id="MCY1006496.1"/>
    </source>
</evidence>
<feature type="signal peptide" evidence="2">
    <location>
        <begin position="1"/>
        <end position="26"/>
    </location>
</feature>
<organism evidence="3 4">
    <name type="scientific">Nannocystis pusilla</name>
    <dbReference type="NCBI Taxonomy" id="889268"/>
    <lineage>
        <taxon>Bacteria</taxon>
        <taxon>Pseudomonadati</taxon>
        <taxon>Myxococcota</taxon>
        <taxon>Polyangia</taxon>
        <taxon>Nannocystales</taxon>
        <taxon>Nannocystaceae</taxon>
        <taxon>Nannocystis</taxon>
    </lineage>
</organism>
<sequence>MRRPTCSPALGIVLLAACTVPNPAYNASQGLLASDTGDSLSTTSPGSTSATADPTSGGGGSSSQGTTVDPTAATSDTTAAATTGTAATTDPATSTTESVDTLATSTSDGDSTASTTTNDTSQPKPDLSPGDLCPQIAAPNLEITVQHTPAPALCNAAFGPVIQGILAAEPDAGTFKFRACNSVQDCIMGNTQCLANQTFAVHVEGPESAIPDIPPGTCVSVAYVGTGFADANTCKTRMVRFAKPGNLNNLASSMFVAGMRVPGTAELPAPWPDALEFSVAPSQVQACPGNNVCGNPPGSYELVGQFSGLEVVAGMGEAKQAKIPLRPEPQPGRFGRRQPPQPALVRRPGRPVRVPLGVAGRRVQALRTCPLGHASSAMF</sequence>
<dbReference type="AlphaFoldDB" id="A0A9X3EMM3"/>
<dbReference type="EMBL" id="JAPNKE010000002">
    <property type="protein sequence ID" value="MCY1006496.1"/>
    <property type="molecule type" value="Genomic_DNA"/>
</dbReference>
<reference evidence="3" key="1">
    <citation type="submission" date="2022-11" db="EMBL/GenBank/DDBJ databases">
        <title>Minimal conservation of predation-associated metabolite biosynthetic gene clusters underscores biosynthetic potential of Myxococcota including descriptions for ten novel species: Archangium lansinium sp. nov., Myxococcus landrumus sp. nov., Nannocystis bai.</title>
        <authorList>
            <person name="Ahearne A."/>
            <person name="Stevens C."/>
            <person name="Phillips K."/>
        </authorList>
    </citation>
    <scope>NUCLEOTIDE SEQUENCE</scope>
    <source>
        <strain evidence="3">Na p29</strain>
    </source>
</reference>
<evidence type="ECO:0000313" key="4">
    <source>
        <dbReference type="Proteomes" id="UP001150924"/>
    </source>
</evidence>
<evidence type="ECO:0000256" key="2">
    <source>
        <dbReference type="SAM" id="SignalP"/>
    </source>
</evidence>
<keyword evidence="2" id="KW-0732">Signal</keyword>
<protein>
    <submittedName>
        <fullName evidence="3">Uncharacterized protein</fullName>
    </submittedName>
</protein>
<dbReference type="PROSITE" id="PS51257">
    <property type="entry name" value="PROKAR_LIPOPROTEIN"/>
    <property type="match status" value="1"/>
</dbReference>
<feature type="region of interest" description="Disordered" evidence="1">
    <location>
        <begin position="35"/>
        <end position="133"/>
    </location>
</feature>
<feature type="compositionally biased region" description="Low complexity" evidence="1">
    <location>
        <begin position="63"/>
        <end position="121"/>
    </location>
</feature>
<accession>A0A9X3EMM3</accession>